<dbReference type="InterPro" id="IPR046342">
    <property type="entry name" value="CBS_dom_sf"/>
</dbReference>
<dbReference type="Proteomes" id="UP000003346">
    <property type="component" value="Unassembled WGS sequence"/>
</dbReference>
<dbReference type="SUPFAM" id="SSF54631">
    <property type="entry name" value="CBS-domain pair"/>
    <property type="match status" value="1"/>
</dbReference>
<sequence length="219" mass="24545">MIKNIYGVISMDFTKRQTRIINMLKQTSPLTSEKIAGNLELSVSTIRPDLRFLTSVEVLNARPKVGYEFKGNQLLNFDYDHIYQTPISEILLPTTEIKASDTLQVAVGKLFLKDVGSLYVVNEKGDLVGLISRKDLLRASLNNSNVQSMMASIIMTRMPNIITATPDMSVIEAGKLLLLHKVDSLPVVEKQSSRHAIGKITKNRIFQHFIEIGMKTINN</sequence>
<gene>
    <name evidence="4" type="ORF">OENOO_49025</name>
</gene>
<proteinExistence type="predicted"/>
<keyword evidence="1 2" id="KW-0129">CBS domain</keyword>
<evidence type="ECO:0000313" key="5">
    <source>
        <dbReference type="Proteomes" id="UP000003346"/>
    </source>
</evidence>
<feature type="domain" description="CBS" evidence="3">
    <location>
        <begin position="155"/>
        <end position="216"/>
    </location>
</feature>
<evidence type="ECO:0000256" key="1">
    <source>
        <dbReference type="ARBA" id="ARBA00023122"/>
    </source>
</evidence>
<comment type="caution">
    <text evidence="4">The sequence shown here is derived from an EMBL/GenBank/DDBJ whole genome shotgun (WGS) entry which is preliminary data.</text>
</comment>
<dbReference type="InterPro" id="IPR013196">
    <property type="entry name" value="HTH_11"/>
</dbReference>
<dbReference type="Gene3D" id="3.10.580.10">
    <property type="entry name" value="CBS-domain"/>
    <property type="match status" value="1"/>
</dbReference>
<name>A0NII8_OENOE</name>
<dbReference type="PANTHER" id="PTHR43080">
    <property type="entry name" value="CBS DOMAIN-CONTAINING PROTEIN CBSX3, MITOCHONDRIAL"/>
    <property type="match status" value="1"/>
</dbReference>
<dbReference type="EMBL" id="AAUV01000044">
    <property type="protein sequence ID" value="EAV39703.1"/>
    <property type="molecule type" value="Genomic_DNA"/>
</dbReference>
<dbReference type="Gene3D" id="1.10.10.10">
    <property type="entry name" value="Winged helix-like DNA-binding domain superfamily/Winged helix DNA-binding domain"/>
    <property type="match status" value="1"/>
</dbReference>
<evidence type="ECO:0000259" key="3">
    <source>
        <dbReference type="PROSITE" id="PS51371"/>
    </source>
</evidence>
<evidence type="ECO:0000313" key="4">
    <source>
        <dbReference type="EMBL" id="EAV39703.1"/>
    </source>
</evidence>
<dbReference type="Pfam" id="PF00571">
    <property type="entry name" value="CBS"/>
    <property type="match status" value="2"/>
</dbReference>
<dbReference type="PROSITE" id="PS51371">
    <property type="entry name" value="CBS"/>
    <property type="match status" value="2"/>
</dbReference>
<dbReference type="Pfam" id="PF08279">
    <property type="entry name" value="HTH_11"/>
    <property type="match status" value="1"/>
</dbReference>
<reference evidence="4 5" key="1">
    <citation type="submission" date="2006-11" db="EMBL/GenBank/DDBJ databases">
        <authorList>
            <consortium name="Laboratoire de Microbiologie (Universite Bourgogne)"/>
            <consortium name="GENOME Express"/>
            <consortium name="UMR Oenologie Ampelologie (Universite Bordeaux 2)"/>
            <person name="Guzzo J."/>
        </authorList>
    </citation>
    <scope>NUCLEOTIDE SEQUENCE [LARGE SCALE GENOMIC DNA]</scope>
    <source>
        <strain evidence="4 5">ATCC BAA-1163</strain>
    </source>
</reference>
<dbReference type="AlphaFoldDB" id="A0NII8"/>
<organism evidence="4 5">
    <name type="scientific">Oenococcus oeni ATCC BAA-1163</name>
    <dbReference type="NCBI Taxonomy" id="379360"/>
    <lineage>
        <taxon>Bacteria</taxon>
        <taxon>Bacillati</taxon>
        <taxon>Bacillota</taxon>
        <taxon>Bacilli</taxon>
        <taxon>Lactobacillales</taxon>
        <taxon>Lactobacillaceae</taxon>
        <taxon>Oenococcus</taxon>
    </lineage>
</organism>
<dbReference type="InterPro" id="IPR036390">
    <property type="entry name" value="WH_DNA-bd_sf"/>
</dbReference>
<dbReference type="HOGENOM" id="CLU_090663_1_0_9"/>
<dbReference type="InterPro" id="IPR051257">
    <property type="entry name" value="Diverse_CBS-Domain"/>
</dbReference>
<accession>A0NII8</accession>
<dbReference type="SUPFAM" id="SSF46785">
    <property type="entry name" value="Winged helix' DNA-binding domain"/>
    <property type="match status" value="1"/>
</dbReference>
<feature type="domain" description="CBS" evidence="3">
    <location>
        <begin position="84"/>
        <end position="148"/>
    </location>
</feature>
<dbReference type="InterPro" id="IPR000644">
    <property type="entry name" value="CBS_dom"/>
</dbReference>
<dbReference type="SMART" id="SM00116">
    <property type="entry name" value="CBS"/>
    <property type="match status" value="2"/>
</dbReference>
<dbReference type="PANTHER" id="PTHR43080:SF2">
    <property type="entry name" value="CBS DOMAIN-CONTAINING PROTEIN"/>
    <property type="match status" value="1"/>
</dbReference>
<dbReference type="CDD" id="cd04617">
    <property type="entry name" value="CBS_pair_CcpN"/>
    <property type="match status" value="1"/>
</dbReference>
<dbReference type="InterPro" id="IPR036388">
    <property type="entry name" value="WH-like_DNA-bd_sf"/>
</dbReference>
<evidence type="ECO:0000256" key="2">
    <source>
        <dbReference type="PROSITE-ProRule" id="PRU00703"/>
    </source>
</evidence>
<protein>
    <submittedName>
        <fullName evidence="4">Transcriptional regulator, CBS domain</fullName>
    </submittedName>
</protein>